<feature type="region of interest" description="Disordered" evidence="1">
    <location>
        <begin position="1"/>
        <end position="22"/>
    </location>
</feature>
<accession>A0A8C0UAA7</accession>
<organism evidence="2 3">
    <name type="scientific">Cyanistes caeruleus</name>
    <name type="common">Eurasian blue tit</name>
    <name type="synonym">Parus caeruleus</name>
    <dbReference type="NCBI Taxonomy" id="156563"/>
    <lineage>
        <taxon>Eukaryota</taxon>
        <taxon>Metazoa</taxon>
        <taxon>Chordata</taxon>
        <taxon>Craniata</taxon>
        <taxon>Vertebrata</taxon>
        <taxon>Euteleostomi</taxon>
        <taxon>Archelosauria</taxon>
        <taxon>Archosauria</taxon>
        <taxon>Dinosauria</taxon>
        <taxon>Saurischia</taxon>
        <taxon>Theropoda</taxon>
        <taxon>Coelurosauria</taxon>
        <taxon>Aves</taxon>
        <taxon>Neognathae</taxon>
        <taxon>Neoaves</taxon>
        <taxon>Telluraves</taxon>
        <taxon>Australaves</taxon>
        <taxon>Passeriformes</taxon>
        <taxon>Paridae</taxon>
        <taxon>Cyanistes</taxon>
    </lineage>
</organism>
<sequence length="164" mass="17902">MGSGRTMGSGNSGIWENDGIRERWDPGIDPGMMGSGNAAGLWEYRALGISSSGNAGPWSLLSPAVPRAGTELADPGSLWSRFPEHGAESGNHLLGCREWFQWEGIRRVTNSTPWTVPGMDLPGIISSRWISCSFPQTTMEFVPFQKCSFPPELWSLGCRAEQLE</sequence>
<name>A0A8C0UAA7_CYACU</name>
<proteinExistence type="predicted"/>
<keyword evidence="3" id="KW-1185">Reference proteome</keyword>
<dbReference type="Proteomes" id="UP000694410">
    <property type="component" value="Unplaced"/>
</dbReference>
<evidence type="ECO:0000313" key="2">
    <source>
        <dbReference type="Ensembl" id="ENSCCEP00000004212.1"/>
    </source>
</evidence>
<dbReference type="AlphaFoldDB" id="A0A8C0UAA7"/>
<reference evidence="2" key="1">
    <citation type="submission" date="2025-08" db="UniProtKB">
        <authorList>
            <consortium name="Ensembl"/>
        </authorList>
    </citation>
    <scope>IDENTIFICATION</scope>
</reference>
<dbReference type="Ensembl" id="ENSCCET00000007025.1">
    <property type="protein sequence ID" value="ENSCCEP00000004212.1"/>
    <property type="gene ID" value="ENSCCEG00000004677.1"/>
</dbReference>
<evidence type="ECO:0000313" key="3">
    <source>
        <dbReference type="Proteomes" id="UP000694410"/>
    </source>
</evidence>
<evidence type="ECO:0000256" key="1">
    <source>
        <dbReference type="SAM" id="MobiDB-lite"/>
    </source>
</evidence>
<protein>
    <submittedName>
        <fullName evidence="2">Uncharacterized protein</fullName>
    </submittedName>
</protein>
<feature type="compositionally biased region" description="Gly residues" evidence="1">
    <location>
        <begin position="1"/>
        <end position="11"/>
    </location>
</feature>
<reference evidence="2" key="2">
    <citation type="submission" date="2025-09" db="UniProtKB">
        <authorList>
            <consortium name="Ensembl"/>
        </authorList>
    </citation>
    <scope>IDENTIFICATION</scope>
</reference>